<dbReference type="Gramene" id="NC8G0211820.1">
    <property type="protein sequence ID" value="NC8G0211820.1:cds"/>
    <property type="gene ID" value="NC8G0211820"/>
</dbReference>
<accession>A0A5K1G1Z8</accession>
<dbReference type="EMBL" id="LR721786">
    <property type="protein sequence ID" value="VVW70226.1"/>
    <property type="molecule type" value="Genomic_DNA"/>
</dbReference>
<gene>
    <name evidence="2" type="ORF">NYM_LOCUS25106</name>
</gene>
<evidence type="ECO:0000313" key="2">
    <source>
        <dbReference type="EMBL" id="VVW70226.1"/>
    </source>
</evidence>
<feature type="region of interest" description="Disordered" evidence="1">
    <location>
        <begin position="117"/>
        <end position="154"/>
    </location>
</feature>
<feature type="region of interest" description="Disordered" evidence="1">
    <location>
        <begin position="39"/>
        <end position="100"/>
    </location>
</feature>
<proteinExistence type="predicted"/>
<dbReference type="AlphaFoldDB" id="A0A5K1G1Z8"/>
<feature type="compositionally biased region" description="Basic and acidic residues" evidence="1">
    <location>
        <begin position="136"/>
        <end position="154"/>
    </location>
</feature>
<protein>
    <submittedName>
        <fullName evidence="2">Uncharacterized protein</fullName>
    </submittedName>
</protein>
<feature type="compositionally biased region" description="Basic and acidic residues" evidence="1">
    <location>
        <begin position="88"/>
        <end position="97"/>
    </location>
</feature>
<name>A0A5K1G1Z8_9MAGN</name>
<reference evidence="2" key="1">
    <citation type="submission" date="2019-09" db="EMBL/GenBank/DDBJ databases">
        <authorList>
            <person name="Zhang L."/>
        </authorList>
    </citation>
    <scope>NUCLEOTIDE SEQUENCE</scope>
</reference>
<sequence length="154" mass="16523">MAVQTQRRRNHSGSMRGNHRQMVTAEKESYFSLHTLASFREKGSPSTEQIARSGGAGASARAGDLGANGVGSRADRGDRSLGQSEQRSGSEAKRSEQLELGQTAAAETFWGWLGIAESSRNDPNDLKSHGMRSGRRAFERADEKDARADDAGAG</sequence>
<feature type="compositionally biased region" description="Basic and acidic residues" evidence="1">
    <location>
        <begin position="119"/>
        <end position="128"/>
    </location>
</feature>
<feature type="region of interest" description="Disordered" evidence="1">
    <location>
        <begin position="1"/>
        <end position="27"/>
    </location>
</feature>
<organism evidence="2">
    <name type="scientific">Nymphaea colorata</name>
    <name type="common">pocket water lily</name>
    <dbReference type="NCBI Taxonomy" id="210225"/>
    <lineage>
        <taxon>Eukaryota</taxon>
        <taxon>Viridiplantae</taxon>
        <taxon>Streptophyta</taxon>
        <taxon>Embryophyta</taxon>
        <taxon>Tracheophyta</taxon>
        <taxon>Spermatophyta</taxon>
        <taxon>Magnoliopsida</taxon>
        <taxon>Nymphaeales</taxon>
        <taxon>Nymphaeaceae</taxon>
        <taxon>Nymphaea</taxon>
    </lineage>
</organism>
<feature type="compositionally biased region" description="Basic residues" evidence="1">
    <location>
        <begin position="1"/>
        <end position="11"/>
    </location>
</feature>
<evidence type="ECO:0000256" key="1">
    <source>
        <dbReference type="SAM" id="MobiDB-lite"/>
    </source>
</evidence>